<evidence type="ECO:0000256" key="1">
    <source>
        <dbReference type="PROSITE-ProRule" id="PRU00339"/>
    </source>
</evidence>
<evidence type="ECO:0000313" key="3">
    <source>
        <dbReference type="Proteomes" id="UP000001646"/>
    </source>
</evidence>
<dbReference type="eggNOG" id="ENOG502QVUI">
    <property type="taxonomic scope" value="Eukaryota"/>
</dbReference>
<dbReference type="GO" id="GO:0016607">
    <property type="term" value="C:nuclear speck"/>
    <property type="evidence" value="ECO:0007669"/>
    <property type="project" value="Ensembl"/>
</dbReference>
<dbReference type="InterPro" id="IPR039684">
    <property type="entry name" value="FANCG"/>
</dbReference>
<name>R4GDH3_ANOCA</name>
<dbReference type="GO" id="GO:0036297">
    <property type="term" value="P:interstrand cross-link repair"/>
    <property type="evidence" value="ECO:0007669"/>
    <property type="project" value="InterPro"/>
</dbReference>
<dbReference type="GO" id="GO:0005739">
    <property type="term" value="C:mitochondrion"/>
    <property type="evidence" value="ECO:0007669"/>
    <property type="project" value="Ensembl"/>
</dbReference>
<dbReference type="GO" id="GO:0007005">
    <property type="term" value="P:mitochondrion organization"/>
    <property type="evidence" value="ECO:0007669"/>
    <property type="project" value="Ensembl"/>
</dbReference>
<keyword evidence="1" id="KW-0802">TPR repeat</keyword>
<dbReference type="Proteomes" id="UP000001646">
    <property type="component" value="Unplaced"/>
</dbReference>
<feature type="repeat" description="TPR" evidence="1">
    <location>
        <begin position="539"/>
        <end position="572"/>
    </location>
</feature>
<dbReference type="PANTHER" id="PTHR15254">
    <property type="entry name" value="FANCONI ANEMIA GROUP G PROTEIN FAMILY MEMBER"/>
    <property type="match status" value="1"/>
</dbReference>
<dbReference type="GO" id="GO:0000785">
    <property type="term" value="C:chromatin"/>
    <property type="evidence" value="ECO:0007669"/>
    <property type="project" value="Ensembl"/>
</dbReference>
<proteinExistence type="predicted"/>
<dbReference type="InterPro" id="IPR019734">
    <property type="entry name" value="TPR_rpt"/>
</dbReference>
<dbReference type="HOGENOM" id="CLU_018870_0_0_1"/>
<dbReference type="GO" id="GO:0043240">
    <property type="term" value="C:Fanconi anaemia nuclear complex"/>
    <property type="evidence" value="ECO:0000318"/>
    <property type="project" value="GO_Central"/>
</dbReference>
<keyword evidence="3" id="KW-1185">Reference proteome</keyword>
<dbReference type="InParanoid" id="R4GDH3"/>
<dbReference type="Gene3D" id="1.25.40.10">
    <property type="entry name" value="Tetratricopeptide repeat domain"/>
    <property type="match status" value="2"/>
</dbReference>
<dbReference type="CTD" id="2189"/>
<dbReference type="GO" id="GO:0009314">
    <property type="term" value="P:response to radiation"/>
    <property type="evidence" value="ECO:0007669"/>
    <property type="project" value="Ensembl"/>
</dbReference>
<sequence>MAASGESCVSLWRGENDELVRRWRRVTRSPGPGCSVAETAQQCRLAFTKLLQKIQGLPAVLPALPLELTILYNSLLFDIHLSSSSDEELLAGIDYGLTRVLEAYSVPDHSISPEGRWKKLLQEGASKELQAALHQLAALQAALWLVTNRLEAVEDLFRILTGAKDLEPSPCSSHQNELLSLLQTWRPQDSEEYDPLVAQSVRDLKEILWTSAAFLQGIQQLEAGNSTAALAFFKAAAAGLSSKRVLAQTFTLMGCCNLRLGKPQVALQHLRRALQVDFTFLPALHQAALLYRQLELLEAELESLALLYQALDGPMEVTSESVDPHFLIRIERLIRSAQRTPFFAQKCPAGVKYLLAQRCLQAGRAGEAAEHYLDLLAMLQEGPLPQVCQSKMPVLPRIPEVFLEAASALEELAKHEDALVVCEEVVTRTSLLVPKKLRLGPGLNGDEDVLWAKSPGTVQEQRRESLCCILWRAAAHVIQGWACGRLGEAKEAISHFSRSLDDLLRIHFVSADGACNSSAEEEWEKLRLSEMKILPQIRQLALTGRGAQFLELGRDKEALMDFQHSLHVCPDSPSANWYLVHTLWKLGRRKEAAAHWQKFVPKSAPMDEKAEGSFPLYLQSCARQMKFPQAESLIKNMEGFLGGKSLEP</sequence>
<dbReference type="PROSITE" id="PS50005">
    <property type="entry name" value="TPR"/>
    <property type="match status" value="1"/>
</dbReference>
<dbReference type="GeneID" id="100555106"/>
<dbReference type="GO" id="GO:0007286">
    <property type="term" value="P:spermatid development"/>
    <property type="evidence" value="ECO:0007669"/>
    <property type="project" value="Ensembl"/>
</dbReference>
<reference evidence="2" key="3">
    <citation type="submission" date="2025-09" db="UniProtKB">
        <authorList>
            <consortium name="Ensembl"/>
        </authorList>
    </citation>
    <scope>IDENTIFICATION</scope>
</reference>
<dbReference type="KEGG" id="acs:100555106"/>
<reference evidence="2" key="2">
    <citation type="submission" date="2025-08" db="UniProtKB">
        <authorList>
            <consortium name="Ensembl"/>
        </authorList>
    </citation>
    <scope>IDENTIFICATION</scope>
</reference>
<dbReference type="Bgee" id="ENSACAG00000029190">
    <property type="expression patterns" value="Expressed in ovary and 11 other cell types or tissues"/>
</dbReference>
<dbReference type="GeneTree" id="ENSGT00390000007195"/>
<dbReference type="STRING" id="28377.ENSACAP00000023434"/>
<organism evidence="2 3">
    <name type="scientific">Anolis carolinensis</name>
    <name type="common">Green anole</name>
    <name type="synonym">American chameleon</name>
    <dbReference type="NCBI Taxonomy" id="28377"/>
    <lineage>
        <taxon>Eukaryota</taxon>
        <taxon>Metazoa</taxon>
        <taxon>Chordata</taxon>
        <taxon>Craniata</taxon>
        <taxon>Vertebrata</taxon>
        <taxon>Euteleostomi</taxon>
        <taxon>Lepidosauria</taxon>
        <taxon>Squamata</taxon>
        <taxon>Bifurcata</taxon>
        <taxon>Unidentata</taxon>
        <taxon>Episquamata</taxon>
        <taxon>Toxicofera</taxon>
        <taxon>Iguania</taxon>
        <taxon>Dactyloidae</taxon>
        <taxon>Anolis</taxon>
    </lineage>
</organism>
<dbReference type="GO" id="GO:0001541">
    <property type="term" value="P:ovarian follicle development"/>
    <property type="evidence" value="ECO:0007669"/>
    <property type="project" value="Ensembl"/>
</dbReference>
<reference evidence="2" key="1">
    <citation type="submission" date="2009-12" db="EMBL/GenBank/DDBJ databases">
        <title>The Genome Sequence of Anolis carolinensis (Green Anole Lizard).</title>
        <authorList>
            <consortium name="The Genome Sequencing Platform"/>
            <person name="Di Palma F."/>
            <person name="Alfoldi J."/>
            <person name="Heiman D."/>
            <person name="Young S."/>
            <person name="Grabherr M."/>
            <person name="Johnson J."/>
            <person name="Lander E.S."/>
            <person name="Lindblad-Toh K."/>
        </authorList>
    </citation>
    <scope>NUCLEOTIDE SEQUENCE [LARGE SCALE GENOMIC DNA]</scope>
    <source>
        <strain evidence="2">JBL SC #1</strain>
    </source>
</reference>
<protein>
    <submittedName>
        <fullName evidence="2">FA complementation group G</fullName>
    </submittedName>
</protein>
<dbReference type="SUPFAM" id="SSF48452">
    <property type="entry name" value="TPR-like"/>
    <property type="match status" value="2"/>
</dbReference>
<dbReference type="PANTHER" id="PTHR15254:SF2">
    <property type="entry name" value="FANCONI ANEMIA GROUP G PROTEIN"/>
    <property type="match status" value="1"/>
</dbReference>
<dbReference type="AlphaFoldDB" id="R4GDH3"/>
<dbReference type="InterPro" id="IPR011990">
    <property type="entry name" value="TPR-like_helical_dom_sf"/>
</dbReference>
<dbReference type="SMART" id="SM00028">
    <property type="entry name" value="TPR"/>
    <property type="match status" value="4"/>
</dbReference>
<dbReference type="Ensembl" id="ENSACAT00000030854.2">
    <property type="protein sequence ID" value="ENSACAP00000023434.1"/>
    <property type="gene ID" value="ENSACAG00000029190.2"/>
</dbReference>
<accession>R4GDH3</accession>
<gene>
    <name evidence="2" type="primary">FANCG</name>
</gene>
<dbReference type="OrthoDB" id="6355951at2759"/>
<evidence type="ECO:0000313" key="2">
    <source>
        <dbReference type="Ensembl" id="ENSACAP00000023434.1"/>
    </source>
</evidence>
<dbReference type="GO" id="GO:0006974">
    <property type="term" value="P:DNA damage response"/>
    <property type="evidence" value="ECO:0000318"/>
    <property type="project" value="GO_Central"/>
</dbReference>